<accession>A0A7R9F7A6</accession>
<organism evidence="1">
    <name type="scientific">Timema bartmani</name>
    <dbReference type="NCBI Taxonomy" id="61472"/>
    <lineage>
        <taxon>Eukaryota</taxon>
        <taxon>Metazoa</taxon>
        <taxon>Ecdysozoa</taxon>
        <taxon>Arthropoda</taxon>
        <taxon>Hexapoda</taxon>
        <taxon>Insecta</taxon>
        <taxon>Pterygota</taxon>
        <taxon>Neoptera</taxon>
        <taxon>Polyneoptera</taxon>
        <taxon>Phasmatodea</taxon>
        <taxon>Timematodea</taxon>
        <taxon>Timematoidea</taxon>
        <taxon>Timematidae</taxon>
        <taxon>Timema</taxon>
    </lineage>
</organism>
<sequence length="140" mass="15866">MADSSIVSRPLADLTYKELQNIAMLLSLPANLKRSVMRTLIQARKDGREELVQRLLMTHREQRCRNRPSGSDNRNHRLAPKENYKCVHSKMAEGEYDAEDTISSVIGQAFRTLLHVTGKVTVAKASEFSKGMAHQDWNVT</sequence>
<reference evidence="1" key="1">
    <citation type="submission" date="2020-11" db="EMBL/GenBank/DDBJ databases">
        <authorList>
            <person name="Tran Van P."/>
        </authorList>
    </citation>
    <scope>NUCLEOTIDE SEQUENCE</scope>
</reference>
<gene>
    <name evidence="1" type="ORF">TBIB3V08_LOCUS10552</name>
</gene>
<dbReference type="AlphaFoldDB" id="A0A7R9F7A6"/>
<name>A0A7R9F7A6_9NEOP</name>
<proteinExistence type="predicted"/>
<protein>
    <submittedName>
        <fullName evidence="1">Uncharacterized protein</fullName>
    </submittedName>
</protein>
<dbReference type="EMBL" id="OD569772">
    <property type="protein sequence ID" value="CAD7448265.1"/>
    <property type="molecule type" value="Genomic_DNA"/>
</dbReference>
<evidence type="ECO:0000313" key="1">
    <source>
        <dbReference type="EMBL" id="CAD7448265.1"/>
    </source>
</evidence>